<feature type="domain" description="ABC transporter" evidence="4">
    <location>
        <begin position="6"/>
        <end position="289"/>
    </location>
</feature>
<dbReference type="GO" id="GO:0016887">
    <property type="term" value="F:ATP hydrolysis activity"/>
    <property type="evidence" value="ECO:0007669"/>
    <property type="project" value="InterPro"/>
</dbReference>
<keyword evidence="3 5" id="KW-0067">ATP-binding</keyword>
<gene>
    <name evidence="5" type="ORF">A9A59_2396</name>
</gene>
<dbReference type="GO" id="GO:0005304">
    <property type="term" value="F:L-valine transmembrane transporter activity"/>
    <property type="evidence" value="ECO:0007669"/>
    <property type="project" value="TreeGrafter"/>
</dbReference>
<dbReference type="Proteomes" id="UP000223071">
    <property type="component" value="Unassembled WGS sequence"/>
</dbReference>
<dbReference type="GO" id="GO:1903806">
    <property type="term" value="P:L-isoleucine import across plasma membrane"/>
    <property type="evidence" value="ECO:0007669"/>
    <property type="project" value="TreeGrafter"/>
</dbReference>
<protein>
    <submittedName>
        <fullName evidence="5">Amino acid/amide ABC transporter ATP-binding protein 1 (HAAT family)</fullName>
    </submittedName>
</protein>
<comment type="caution">
    <text evidence="5">The sequence shown here is derived from an EMBL/GenBank/DDBJ whole genome shotgun (WGS) entry which is preliminary data.</text>
</comment>
<keyword evidence="6" id="KW-1185">Reference proteome</keyword>
<evidence type="ECO:0000256" key="1">
    <source>
        <dbReference type="ARBA" id="ARBA00022448"/>
    </source>
</evidence>
<dbReference type="InterPro" id="IPR027417">
    <property type="entry name" value="P-loop_NTPase"/>
</dbReference>
<keyword evidence="1" id="KW-0813">Transport</keyword>
<name>A0A2A9HJ24_TEPT2</name>
<dbReference type="GO" id="GO:0005886">
    <property type="term" value="C:plasma membrane"/>
    <property type="evidence" value="ECO:0007669"/>
    <property type="project" value="TreeGrafter"/>
</dbReference>
<dbReference type="Gene3D" id="3.40.50.300">
    <property type="entry name" value="P-loop containing nucleotide triphosphate hydrolases"/>
    <property type="match status" value="1"/>
</dbReference>
<dbReference type="GO" id="GO:0005524">
    <property type="term" value="F:ATP binding"/>
    <property type="evidence" value="ECO:0007669"/>
    <property type="project" value="UniProtKB-KW"/>
</dbReference>
<evidence type="ECO:0000256" key="2">
    <source>
        <dbReference type="ARBA" id="ARBA00022741"/>
    </source>
</evidence>
<dbReference type="PROSITE" id="PS50893">
    <property type="entry name" value="ABC_TRANSPORTER_2"/>
    <property type="match status" value="1"/>
</dbReference>
<evidence type="ECO:0000313" key="6">
    <source>
        <dbReference type="Proteomes" id="UP000223071"/>
    </source>
</evidence>
<reference evidence="5" key="1">
    <citation type="submission" date="2017-09" db="EMBL/GenBank/DDBJ databases">
        <title>Sequencing the genomes of two abundant thermophiles in Great Basin hot springs: Thermocrinis jamiesonii and novel Chloroflexi Thermoflexus hugenholtzii.</title>
        <authorList>
            <person name="Hedlund B."/>
        </authorList>
    </citation>
    <scope>NUCLEOTIDE SEQUENCE [LARGE SCALE GENOMIC DNA]</scope>
    <source>
        <strain evidence="5">G233</strain>
    </source>
</reference>
<dbReference type="GO" id="GO:0042941">
    <property type="term" value="P:D-alanine transmembrane transport"/>
    <property type="evidence" value="ECO:0007669"/>
    <property type="project" value="TreeGrafter"/>
</dbReference>
<dbReference type="InterPro" id="IPR003593">
    <property type="entry name" value="AAA+_ATPase"/>
</dbReference>
<dbReference type="PANTHER" id="PTHR45772:SF7">
    <property type="entry name" value="AMINO ACID ABC TRANSPORTER ATP-BINDING PROTEIN"/>
    <property type="match status" value="1"/>
</dbReference>
<dbReference type="SUPFAM" id="SSF52540">
    <property type="entry name" value="P-loop containing nucleoside triphosphate hydrolases"/>
    <property type="match status" value="1"/>
</dbReference>
<dbReference type="InterPro" id="IPR032823">
    <property type="entry name" value="BCA_ABC_TP_C"/>
</dbReference>
<accession>A0A2A9HJ24</accession>
<dbReference type="InterPro" id="IPR051120">
    <property type="entry name" value="ABC_AA/LPS_Transport"/>
</dbReference>
<keyword evidence="2" id="KW-0547">Nucleotide-binding</keyword>
<dbReference type="CDD" id="cd03219">
    <property type="entry name" value="ABC_Mj1267_LivG_branched"/>
    <property type="match status" value="1"/>
</dbReference>
<organism evidence="5 6">
    <name type="scientific">Tepidiforma thermophila (strain KCTC 52669 / CGMCC 1.13589 / G233)</name>
    <dbReference type="NCBI Taxonomy" id="2761530"/>
    <lineage>
        <taxon>Bacteria</taxon>
        <taxon>Bacillati</taxon>
        <taxon>Chloroflexota</taxon>
        <taxon>Tepidiformia</taxon>
        <taxon>Tepidiformales</taxon>
        <taxon>Tepidiformaceae</taxon>
        <taxon>Tepidiforma</taxon>
    </lineage>
</organism>
<dbReference type="RefSeq" id="WP_098504468.1">
    <property type="nucleotide sequence ID" value="NZ_PDJQ01000001.1"/>
</dbReference>
<dbReference type="Pfam" id="PF12399">
    <property type="entry name" value="BCA_ABC_TP_C"/>
    <property type="match status" value="1"/>
</dbReference>
<dbReference type="PANTHER" id="PTHR45772">
    <property type="entry name" value="CONSERVED COMPONENT OF ABC TRANSPORTER FOR NATURAL AMINO ACIDS-RELATED"/>
    <property type="match status" value="1"/>
</dbReference>
<dbReference type="AlphaFoldDB" id="A0A2A9HJ24"/>
<dbReference type="SMART" id="SM00382">
    <property type="entry name" value="AAA"/>
    <property type="match status" value="1"/>
</dbReference>
<dbReference type="GO" id="GO:0015188">
    <property type="term" value="F:L-isoleucine transmembrane transporter activity"/>
    <property type="evidence" value="ECO:0007669"/>
    <property type="project" value="TreeGrafter"/>
</dbReference>
<dbReference type="GO" id="GO:0015192">
    <property type="term" value="F:L-phenylalanine transmembrane transporter activity"/>
    <property type="evidence" value="ECO:0007669"/>
    <property type="project" value="TreeGrafter"/>
</dbReference>
<evidence type="ECO:0000256" key="3">
    <source>
        <dbReference type="ARBA" id="ARBA00022840"/>
    </source>
</evidence>
<dbReference type="GO" id="GO:1903805">
    <property type="term" value="P:L-valine import across plasma membrane"/>
    <property type="evidence" value="ECO:0007669"/>
    <property type="project" value="TreeGrafter"/>
</dbReference>
<evidence type="ECO:0000313" key="5">
    <source>
        <dbReference type="EMBL" id="PFG75130.1"/>
    </source>
</evidence>
<evidence type="ECO:0000259" key="4">
    <source>
        <dbReference type="PROSITE" id="PS50893"/>
    </source>
</evidence>
<sequence length="300" mass="32114">MTAAELVVDGLGMQFEGLTALDGVTLRVPPGEIHGLIGPNGAGKTTFFNCLTGFYRPTSGAIYLTGQRIDGLPPHVITGLGVARTFQNIRLFANMTVLENVLVGEHQHIAVGGTDILSTRRPVYPTAVERLLILRGFPRAAVNGVIEIAGAIARPARVRAAEAAAVTRARELLAAVGLRGRENDLARNLPYGDQRRLEIARALATRPSLLLLDEPTAGMNPQEAGAMVSLIRRIRDEFDTTIILIEHQMRVVMGVCENITVLDYGRKIAEGPPAAIQRNPTVIEAYLGSRAIQGGGHAAP</sequence>
<dbReference type="InterPro" id="IPR003439">
    <property type="entry name" value="ABC_transporter-like_ATP-bd"/>
</dbReference>
<dbReference type="GO" id="GO:0015808">
    <property type="term" value="P:L-alanine transport"/>
    <property type="evidence" value="ECO:0007669"/>
    <property type="project" value="TreeGrafter"/>
</dbReference>
<dbReference type="EMBL" id="PDJQ01000001">
    <property type="protein sequence ID" value="PFG75130.1"/>
    <property type="molecule type" value="Genomic_DNA"/>
</dbReference>
<dbReference type="Pfam" id="PF00005">
    <property type="entry name" value="ABC_tran"/>
    <property type="match status" value="1"/>
</dbReference>
<proteinExistence type="predicted"/>